<name>A0AAN6NL75_9PEZI</name>
<evidence type="ECO:0000256" key="6">
    <source>
        <dbReference type="ARBA" id="ARBA00022833"/>
    </source>
</evidence>
<dbReference type="InterPro" id="IPR002893">
    <property type="entry name" value="Znf_MYND"/>
</dbReference>
<keyword evidence="9" id="KW-0732">Signal</keyword>
<dbReference type="Gene3D" id="3.90.1410.10">
    <property type="entry name" value="set domain protein methyltransferase, domain 1"/>
    <property type="match status" value="1"/>
</dbReference>
<gene>
    <name evidence="11" type="ORF">QBC32DRAFT_71816</name>
</gene>
<dbReference type="PANTHER" id="PTHR13271:SF34">
    <property type="entry name" value="N-LYSINE METHYLTRANSFERASE SETD6"/>
    <property type="match status" value="1"/>
</dbReference>
<dbReference type="GO" id="GO:0016279">
    <property type="term" value="F:protein-lysine N-methyltransferase activity"/>
    <property type="evidence" value="ECO:0007669"/>
    <property type="project" value="TreeGrafter"/>
</dbReference>
<reference evidence="11" key="1">
    <citation type="journal article" date="2023" name="Mol. Phylogenet. Evol.">
        <title>Genome-scale phylogeny and comparative genomics of the fungal order Sordariales.</title>
        <authorList>
            <person name="Hensen N."/>
            <person name="Bonometti L."/>
            <person name="Westerberg I."/>
            <person name="Brannstrom I.O."/>
            <person name="Guillou S."/>
            <person name="Cros-Aarteil S."/>
            <person name="Calhoun S."/>
            <person name="Haridas S."/>
            <person name="Kuo A."/>
            <person name="Mondo S."/>
            <person name="Pangilinan J."/>
            <person name="Riley R."/>
            <person name="LaButti K."/>
            <person name="Andreopoulos B."/>
            <person name="Lipzen A."/>
            <person name="Chen C."/>
            <person name="Yan M."/>
            <person name="Daum C."/>
            <person name="Ng V."/>
            <person name="Clum A."/>
            <person name="Steindorff A."/>
            <person name="Ohm R.A."/>
            <person name="Martin F."/>
            <person name="Silar P."/>
            <person name="Natvig D.O."/>
            <person name="Lalanne C."/>
            <person name="Gautier V."/>
            <person name="Ament-Velasquez S.L."/>
            <person name="Kruys A."/>
            <person name="Hutchinson M.I."/>
            <person name="Powell A.J."/>
            <person name="Barry K."/>
            <person name="Miller A.N."/>
            <person name="Grigoriev I.V."/>
            <person name="Debuchy R."/>
            <person name="Gladieux P."/>
            <person name="Hiltunen Thoren M."/>
            <person name="Johannesson H."/>
        </authorList>
    </citation>
    <scope>NUCLEOTIDE SEQUENCE</scope>
    <source>
        <strain evidence="11">CBS 626.80</strain>
    </source>
</reference>
<evidence type="ECO:0000313" key="11">
    <source>
        <dbReference type="EMBL" id="KAK3947902.1"/>
    </source>
</evidence>
<evidence type="ECO:0000256" key="4">
    <source>
        <dbReference type="ARBA" id="ARBA00022723"/>
    </source>
</evidence>
<dbReference type="Pfam" id="PF09273">
    <property type="entry name" value="Rubis-subs-bind"/>
    <property type="match status" value="1"/>
</dbReference>
<evidence type="ECO:0000256" key="8">
    <source>
        <dbReference type="SAM" id="MobiDB-lite"/>
    </source>
</evidence>
<evidence type="ECO:0000256" key="9">
    <source>
        <dbReference type="SAM" id="SignalP"/>
    </source>
</evidence>
<dbReference type="SUPFAM" id="SSF144232">
    <property type="entry name" value="HIT/MYND zinc finger-like"/>
    <property type="match status" value="1"/>
</dbReference>
<organism evidence="11 12">
    <name type="scientific">Pseudoneurospora amorphoporcata</name>
    <dbReference type="NCBI Taxonomy" id="241081"/>
    <lineage>
        <taxon>Eukaryota</taxon>
        <taxon>Fungi</taxon>
        <taxon>Dikarya</taxon>
        <taxon>Ascomycota</taxon>
        <taxon>Pezizomycotina</taxon>
        <taxon>Sordariomycetes</taxon>
        <taxon>Sordariomycetidae</taxon>
        <taxon>Sordariales</taxon>
        <taxon>Sordariaceae</taxon>
        <taxon>Pseudoneurospora</taxon>
    </lineage>
</organism>
<dbReference type="SUPFAM" id="SSF81822">
    <property type="entry name" value="RuBisCo LSMT C-terminal, substrate-binding domain"/>
    <property type="match status" value="1"/>
</dbReference>
<keyword evidence="5 7" id="KW-0863">Zinc-finger</keyword>
<keyword evidence="2" id="KW-0808">Transferase</keyword>
<dbReference type="InterPro" id="IPR036464">
    <property type="entry name" value="Rubisco_LSMT_subst-bd_sf"/>
</dbReference>
<keyword evidence="12" id="KW-1185">Reference proteome</keyword>
<dbReference type="Gene3D" id="3.90.1420.10">
    <property type="entry name" value="Rubisco LSMT, substrate-binding domain"/>
    <property type="match status" value="1"/>
</dbReference>
<keyword evidence="3" id="KW-0949">S-adenosyl-L-methionine</keyword>
<evidence type="ECO:0000256" key="3">
    <source>
        <dbReference type="ARBA" id="ARBA00022691"/>
    </source>
</evidence>
<dbReference type="InterPro" id="IPR046341">
    <property type="entry name" value="SET_dom_sf"/>
</dbReference>
<feature type="signal peptide" evidence="9">
    <location>
        <begin position="1"/>
        <end position="19"/>
    </location>
</feature>
<feature type="chain" id="PRO_5042905639" evidence="9">
    <location>
        <begin position="20"/>
        <end position="496"/>
    </location>
</feature>
<dbReference type="PANTHER" id="PTHR13271">
    <property type="entry name" value="UNCHARACTERIZED PUTATIVE METHYLTRANSFERASE"/>
    <property type="match status" value="1"/>
</dbReference>
<dbReference type="Proteomes" id="UP001303222">
    <property type="component" value="Unassembled WGS sequence"/>
</dbReference>
<evidence type="ECO:0000259" key="10">
    <source>
        <dbReference type="PROSITE" id="PS50865"/>
    </source>
</evidence>
<evidence type="ECO:0000256" key="1">
    <source>
        <dbReference type="ARBA" id="ARBA00022603"/>
    </source>
</evidence>
<evidence type="ECO:0000313" key="12">
    <source>
        <dbReference type="Proteomes" id="UP001303222"/>
    </source>
</evidence>
<dbReference type="InterPro" id="IPR015353">
    <property type="entry name" value="Rubisco_LSMT_subst-bd"/>
</dbReference>
<evidence type="ECO:0000256" key="5">
    <source>
        <dbReference type="ARBA" id="ARBA00022771"/>
    </source>
</evidence>
<dbReference type="GO" id="GO:0005634">
    <property type="term" value="C:nucleus"/>
    <property type="evidence" value="ECO:0007669"/>
    <property type="project" value="TreeGrafter"/>
</dbReference>
<reference evidence="11" key="2">
    <citation type="submission" date="2023-06" db="EMBL/GenBank/DDBJ databases">
        <authorList>
            <consortium name="Lawrence Berkeley National Laboratory"/>
            <person name="Mondo S.J."/>
            <person name="Hensen N."/>
            <person name="Bonometti L."/>
            <person name="Westerberg I."/>
            <person name="Brannstrom I.O."/>
            <person name="Guillou S."/>
            <person name="Cros-Aarteil S."/>
            <person name="Calhoun S."/>
            <person name="Haridas S."/>
            <person name="Kuo A."/>
            <person name="Pangilinan J."/>
            <person name="Riley R."/>
            <person name="Labutti K."/>
            <person name="Andreopoulos B."/>
            <person name="Lipzen A."/>
            <person name="Chen C."/>
            <person name="Yanf M."/>
            <person name="Daum C."/>
            <person name="Ng V."/>
            <person name="Clum A."/>
            <person name="Steindorff A."/>
            <person name="Ohm R."/>
            <person name="Martin F."/>
            <person name="Silar P."/>
            <person name="Natvig D."/>
            <person name="Lalanne C."/>
            <person name="Gautier V."/>
            <person name="Ament-Velasquez S.L."/>
            <person name="Kruys A."/>
            <person name="Hutchinson M.I."/>
            <person name="Powell A.J."/>
            <person name="Barry K."/>
            <person name="Miller A.N."/>
            <person name="Grigoriev I.V."/>
            <person name="Debuchy R."/>
            <person name="Gladieux P."/>
            <person name="Thoren M.H."/>
            <person name="Johannesson H."/>
        </authorList>
    </citation>
    <scope>NUCLEOTIDE SEQUENCE</scope>
    <source>
        <strain evidence="11">CBS 626.80</strain>
    </source>
</reference>
<protein>
    <submittedName>
        <fullName evidence="11">Histone-lysine N-methyltransferase</fullName>
    </submittedName>
</protein>
<dbReference type="PROSITE" id="PS50865">
    <property type="entry name" value="ZF_MYND_2"/>
    <property type="match status" value="1"/>
</dbReference>
<keyword evidence="1" id="KW-0489">Methyltransferase</keyword>
<keyword evidence="6" id="KW-0862">Zinc</keyword>
<evidence type="ECO:0000256" key="2">
    <source>
        <dbReference type="ARBA" id="ARBA00022679"/>
    </source>
</evidence>
<evidence type="ECO:0000256" key="7">
    <source>
        <dbReference type="PROSITE-ProRule" id="PRU00134"/>
    </source>
</evidence>
<dbReference type="Gene3D" id="6.10.140.2220">
    <property type="match status" value="1"/>
</dbReference>
<comment type="caution">
    <text evidence="11">The sequence shown here is derived from an EMBL/GenBank/DDBJ whole genome shotgun (WGS) entry which is preliminary data.</text>
</comment>
<accession>A0AAN6NL75</accession>
<feature type="region of interest" description="Disordered" evidence="8">
    <location>
        <begin position="21"/>
        <end position="42"/>
    </location>
</feature>
<proteinExistence type="predicted"/>
<feature type="domain" description="MYND-type" evidence="10">
    <location>
        <begin position="446"/>
        <end position="484"/>
    </location>
</feature>
<dbReference type="CDD" id="cd10527">
    <property type="entry name" value="SET_LSMT"/>
    <property type="match status" value="1"/>
</dbReference>
<dbReference type="InterPro" id="IPR050600">
    <property type="entry name" value="SETD3_SETD6_MTase"/>
</dbReference>
<dbReference type="GO" id="GO:0008270">
    <property type="term" value="F:zinc ion binding"/>
    <property type="evidence" value="ECO:0007669"/>
    <property type="project" value="UniProtKB-KW"/>
</dbReference>
<sequence length="496" mass="55269">MTIRILMMILRGIISTARTLPSPYTSPGPRTDLPSQAFNPDRKSQVAATWKSRTSESGSWKYRVQSRRTWTCHIHCAYSYNTLATYILFIRSRESGYDGQRSHVASLPTSYSSSIFFAEDELEVCAGTSLYTITKQLDRSIEDDYRALVVRVFGQYRDLFPLDKFTIEDYKWALCTVWSRAMDFVLPDGNSIRLLAPFADMLNHSSEVKPCHVYDVSSGNLSVLAGKDYEAGDQVCSSCSLMAVTNLFTSWRFFQAFINYGPVPTSRLLRLYGFVVPGNPNDSYDLVLATHPNAPLFEQKHKLWVSAGLDSTCTISLTLTDPLPKNVLRYLRIQRSDESGLAVIALQQIDATDEKISDSNEVEVLRFLVESFCRLLDGFGTQLEKLEEQLVEGVYSSGGNAWAAAHVSLGEQRVLRLARKRAEELLSAVESGSGNVRGSLSALARCANCEKVSAQLMLCGRCKAVTYCGRTCQVAHHKEHKAICRATASKRGSGMK</sequence>
<dbReference type="GO" id="GO:0032259">
    <property type="term" value="P:methylation"/>
    <property type="evidence" value="ECO:0007669"/>
    <property type="project" value="UniProtKB-KW"/>
</dbReference>
<keyword evidence="4" id="KW-0479">Metal-binding</keyword>
<dbReference type="EMBL" id="MU859300">
    <property type="protein sequence ID" value="KAK3947902.1"/>
    <property type="molecule type" value="Genomic_DNA"/>
</dbReference>
<dbReference type="Pfam" id="PF01753">
    <property type="entry name" value="zf-MYND"/>
    <property type="match status" value="1"/>
</dbReference>
<dbReference type="PROSITE" id="PS01360">
    <property type="entry name" value="ZF_MYND_1"/>
    <property type="match status" value="1"/>
</dbReference>
<dbReference type="AlphaFoldDB" id="A0AAN6NL75"/>
<dbReference type="SUPFAM" id="SSF82199">
    <property type="entry name" value="SET domain"/>
    <property type="match status" value="1"/>
</dbReference>